<dbReference type="InterPro" id="IPR011758">
    <property type="entry name" value="RimK-rel_E_lig"/>
</dbReference>
<dbReference type="Proteomes" id="UP001069090">
    <property type="component" value="Unassembled WGS sequence"/>
</dbReference>
<comment type="caution">
    <text evidence="4">The sequence shown here is derived from an EMBL/GenBank/DDBJ whole genome shotgun (WGS) entry which is preliminary data.</text>
</comment>
<accession>A0A9J6RJ03</accession>
<keyword evidence="2" id="KW-0547">Nucleotide-binding</keyword>
<dbReference type="EMBL" id="JAPTGG010000003">
    <property type="protein sequence ID" value="MCZ0864443.1"/>
    <property type="molecule type" value="Genomic_DNA"/>
</dbReference>
<name>A0A9J6RJ03_9GAMM</name>
<sequence>MLFVWPKELKQLGLLGMNSRNINYIARHNPRHLYPIVDNKLLTKKAAIDAGIRVPELLGVIESNHELSKLPQLLAPLTQFVIKPTRGSGGKGILVISGREFDFFLKTNGSKILQSDIRRHVNNILSGLYSLGGKPDKAMIEAMIQYDDIFNEYTYEGVPDLRVIVYKGFPIMAMLRCATHSSDGRANLHQGAIGVGIDILTGKSQYAVQHGRPVTEHPDTGKSFKDLSIPYWQEILRLTAGCHEMTGLGYIGCDIVIDKEQGPMILELNARPGLAIQLACGLGLEKRLSFIDRLSTEVMEQDADKRVSFLMSNQFQE</sequence>
<keyword evidence="2" id="KW-0067">ATP-binding</keyword>
<gene>
    <name evidence="4" type="ORF">O0V09_04490</name>
</gene>
<dbReference type="Gene3D" id="3.30.470.20">
    <property type="entry name" value="ATP-grasp fold, B domain"/>
    <property type="match status" value="1"/>
</dbReference>
<dbReference type="GO" id="GO:0005737">
    <property type="term" value="C:cytoplasm"/>
    <property type="evidence" value="ECO:0007669"/>
    <property type="project" value="TreeGrafter"/>
</dbReference>
<proteinExistence type="predicted"/>
<dbReference type="SUPFAM" id="SSF56059">
    <property type="entry name" value="Glutathione synthetase ATP-binding domain-like"/>
    <property type="match status" value="1"/>
</dbReference>
<organism evidence="4 5">
    <name type="scientific">Dasania phycosphaerae</name>
    <dbReference type="NCBI Taxonomy" id="2950436"/>
    <lineage>
        <taxon>Bacteria</taxon>
        <taxon>Pseudomonadati</taxon>
        <taxon>Pseudomonadota</taxon>
        <taxon>Gammaproteobacteria</taxon>
        <taxon>Cellvibrionales</taxon>
        <taxon>Spongiibacteraceae</taxon>
        <taxon>Dasania</taxon>
    </lineage>
</organism>
<dbReference type="InterPro" id="IPR039523">
    <property type="entry name" value="RimK-rel_E_lig_ATP-grasp"/>
</dbReference>
<dbReference type="GO" id="GO:0005524">
    <property type="term" value="F:ATP binding"/>
    <property type="evidence" value="ECO:0007669"/>
    <property type="project" value="UniProtKB-UniRule"/>
</dbReference>
<dbReference type="GO" id="GO:0046872">
    <property type="term" value="F:metal ion binding"/>
    <property type="evidence" value="ECO:0007669"/>
    <property type="project" value="InterPro"/>
</dbReference>
<evidence type="ECO:0000256" key="2">
    <source>
        <dbReference type="PROSITE-ProRule" id="PRU00409"/>
    </source>
</evidence>
<dbReference type="Pfam" id="PF14397">
    <property type="entry name" value="ATPgrasp_ST"/>
    <property type="match status" value="1"/>
</dbReference>
<dbReference type="RefSeq" id="WP_258330598.1">
    <property type="nucleotide sequence ID" value="NZ_JAPTGG010000003.1"/>
</dbReference>
<dbReference type="NCBIfam" id="TIGR02291">
    <property type="entry name" value="rimK_rel_E_lig"/>
    <property type="match status" value="1"/>
</dbReference>
<dbReference type="InterPro" id="IPR011761">
    <property type="entry name" value="ATP-grasp"/>
</dbReference>
<dbReference type="GO" id="GO:0009432">
    <property type="term" value="P:SOS response"/>
    <property type="evidence" value="ECO:0007669"/>
    <property type="project" value="TreeGrafter"/>
</dbReference>
<feature type="domain" description="ATP-grasp" evidence="3">
    <location>
        <begin position="44"/>
        <end position="299"/>
    </location>
</feature>
<dbReference type="PROSITE" id="PS50975">
    <property type="entry name" value="ATP_GRASP"/>
    <property type="match status" value="1"/>
</dbReference>
<keyword evidence="5" id="KW-1185">Reference proteome</keyword>
<evidence type="ECO:0000259" key="3">
    <source>
        <dbReference type="PROSITE" id="PS50975"/>
    </source>
</evidence>
<keyword evidence="1" id="KW-0464">Manganese</keyword>
<evidence type="ECO:0000313" key="4">
    <source>
        <dbReference type="EMBL" id="MCZ0864443.1"/>
    </source>
</evidence>
<evidence type="ECO:0000256" key="1">
    <source>
        <dbReference type="ARBA" id="ARBA00023211"/>
    </source>
</evidence>
<reference evidence="4 5" key="1">
    <citation type="submission" date="2022-12" db="EMBL/GenBank/DDBJ databases">
        <title>Dasania phycosphaerae sp. nov., isolated from particulate material of the south coast of Korea.</title>
        <authorList>
            <person name="Jiang Y."/>
        </authorList>
    </citation>
    <scope>NUCLEOTIDE SEQUENCE [LARGE SCALE GENOMIC DNA]</scope>
    <source>
        <strain evidence="4 5">GY-19</strain>
    </source>
</reference>
<keyword evidence="4" id="KW-0436">Ligase</keyword>
<dbReference type="GO" id="GO:0018169">
    <property type="term" value="F:ribosomal S6-glutamic acid ligase activity"/>
    <property type="evidence" value="ECO:0007669"/>
    <property type="project" value="TreeGrafter"/>
</dbReference>
<dbReference type="AlphaFoldDB" id="A0A9J6RJ03"/>
<protein>
    <submittedName>
        <fullName evidence="4">Alpha-L-glutamate ligase-like protein</fullName>
    </submittedName>
</protein>
<evidence type="ECO:0000313" key="5">
    <source>
        <dbReference type="Proteomes" id="UP001069090"/>
    </source>
</evidence>
<dbReference type="PANTHER" id="PTHR21621:SF0">
    <property type="entry name" value="BETA-CITRYLGLUTAMATE SYNTHASE B-RELATED"/>
    <property type="match status" value="1"/>
</dbReference>
<dbReference type="PANTHER" id="PTHR21621">
    <property type="entry name" value="RIBOSOMAL PROTEIN S6 MODIFICATION PROTEIN"/>
    <property type="match status" value="1"/>
</dbReference>